<comment type="subcellular location">
    <subcellularLocation>
        <location evidence="1">Cell membrane</location>
        <topology evidence="1">Multi-pass membrane protein</topology>
    </subcellularLocation>
</comment>
<comment type="caution">
    <text evidence="13">The sequence shown here is derived from an EMBL/GenBank/DDBJ whole genome shotgun (WGS) entry which is preliminary data.</text>
</comment>
<dbReference type="InterPro" id="IPR001734">
    <property type="entry name" value="Na/solute_symporter"/>
</dbReference>
<feature type="transmembrane region" description="Helical" evidence="12">
    <location>
        <begin position="109"/>
        <end position="131"/>
    </location>
</feature>
<dbReference type="Pfam" id="PF00474">
    <property type="entry name" value="SSF"/>
    <property type="match status" value="1"/>
</dbReference>
<keyword evidence="10" id="KW-0739">Sodium transport</keyword>
<dbReference type="GO" id="GO:0006814">
    <property type="term" value="P:sodium ion transport"/>
    <property type="evidence" value="ECO:0007669"/>
    <property type="project" value="UniProtKB-KW"/>
</dbReference>
<evidence type="ECO:0000256" key="1">
    <source>
        <dbReference type="ARBA" id="ARBA00004651"/>
    </source>
</evidence>
<evidence type="ECO:0000256" key="3">
    <source>
        <dbReference type="ARBA" id="ARBA00022448"/>
    </source>
</evidence>
<keyword evidence="3" id="KW-0813">Transport</keyword>
<feature type="transmembrane region" description="Helical" evidence="12">
    <location>
        <begin position="81"/>
        <end position="103"/>
    </location>
</feature>
<evidence type="ECO:0000256" key="12">
    <source>
        <dbReference type="SAM" id="Phobius"/>
    </source>
</evidence>
<dbReference type="InterPro" id="IPR038377">
    <property type="entry name" value="Na/Glc_symporter_sf"/>
</dbReference>
<dbReference type="PANTHER" id="PTHR42985">
    <property type="entry name" value="SODIUM-COUPLED MONOCARBOXYLATE TRANSPORTER"/>
    <property type="match status" value="1"/>
</dbReference>
<reference evidence="13" key="1">
    <citation type="submission" date="2021-02" db="EMBL/GenBank/DDBJ databases">
        <authorList>
            <person name="Nowell W R."/>
        </authorList>
    </citation>
    <scope>NUCLEOTIDE SEQUENCE</scope>
    <source>
        <strain evidence="13">Ploen Becks lab</strain>
    </source>
</reference>
<name>A0A814R424_9BILA</name>
<keyword evidence="6 12" id="KW-1133">Transmembrane helix</keyword>
<dbReference type="GO" id="GO:0015293">
    <property type="term" value="F:symporter activity"/>
    <property type="evidence" value="ECO:0007669"/>
    <property type="project" value="TreeGrafter"/>
</dbReference>
<evidence type="ECO:0000256" key="9">
    <source>
        <dbReference type="ARBA" id="ARBA00023136"/>
    </source>
</evidence>
<dbReference type="OrthoDB" id="6606086at2759"/>
<organism evidence="13 14">
    <name type="scientific">Brachionus calyciflorus</name>
    <dbReference type="NCBI Taxonomy" id="104777"/>
    <lineage>
        <taxon>Eukaryota</taxon>
        <taxon>Metazoa</taxon>
        <taxon>Spiralia</taxon>
        <taxon>Gnathifera</taxon>
        <taxon>Rotifera</taxon>
        <taxon>Eurotatoria</taxon>
        <taxon>Monogononta</taxon>
        <taxon>Pseudotrocha</taxon>
        <taxon>Ploima</taxon>
        <taxon>Brachionidae</taxon>
        <taxon>Brachionus</taxon>
    </lineage>
</organism>
<dbReference type="AlphaFoldDB" id="A0A814R424"/>
<evidence type="ECO:0000256" key="7">
    <source>
        <dbReference type="ARBA" id="ARBA00023053"/>
    </source>
</evidence>
<feature type="non-terminal residue" evidence="13">
    <location>
        <position position="1"/>
    </location>
</feature>
<keyword evidence="5 12" id="KW-0812">Transmembrane</keyword>
<evidence type="ECO:0000256" key="4">
    <source>
        <dbReference type="ARBA" id="ARBA00022475"/>
    </source>
</evidence>
<keyword evidence="9 12" id="KW-0472">Membrane</keyword>
<proteinExistence type="inferred from homology"/>
<protein>
    <submittedName>
        <fullName evidence="13">Uncharacterized protein</fullName>
    </submittedName>
</protein>
<dbReference type="PANTHER" id="PTHR42985:SF40">
    <property type="entry name" value="LD47995P-RELATED"/>
    <property type="match status" value="1"/>
</dbReference>
<dbReference type="Gene3D" id="1.20.1730.10">
    <property type="entry name" value="Sodium/glucose cotransporter"/>
    <property type="match status" value="1"/>
</dbReference>
<comment type="similarity">
    <text evidence="2 11">Belongs to the sodium:solute symporter (SSF) (TC 2.A.21) family.</text>
</comment>
<keyword evidence="14" id="KW-1185">Reference proteome</keyword>
<dbReference type="Proteomes" id="UP000663879">
    <property type="component" value="Unassembled WGS sequence"/>
</dbReference>
<evidence type="ECO:0000256" key="8">
    <source>
        <dbReference type="ARBA" id="ARBA00023065"/>
    </source>
</evidence>
<keyword evidence="4" id="KW-1003">Cell membrane</keyword>
<evidence type="ECO:0000313" key="13">
    <source>
        <dbReference type="EMBL" id="CAF1126751.1"/>
    </source>
</evidence>
<keyword evidence="8" id="KW-0406">Ion transport</keyword>
<dbReference type="PROSITE" id="PS50283">
    <property type="entry name" value="NA_SOLUT_SYMP_3"/>
    <property type="match status" value="1"/>
</dbReference>
<dbReference type="EMBL" id="CAJNOC010009250">
    <property type="protein sequence ID" value="CAF1126751.1"/>
    <property type="molecule type" value="Genomic_DNA"/>
</dbReference>
<feature type="transmembrane region" description="Helical" evidence="12">
    <location>
        <begin position="138"/>
        <end position="160"/>
    </location>
</feature>
<evidence type="ECO:0000313" key="14">
    <source>
        <dbReference type="Proteomes" id="UP000663879"/>
    </source>
</evidence>
<gene>
    <name evidence="13" type="ORF">OXX778_LOCUS22288</name>
</gene>
<dbReference type="GO" id="GO:0005886">
    <property type="term" value="C:plasma membrane"/>
    <property type="evidence" value="ECO:0007669"/>
    <property type="project" value="UniProtKB-SubCell"/>
</dbReference>
<dbReference type="InterPro" id="IPR051163">
    <property type="entry name" value="Sodium:Solute_Symporter_SSF"/>
</dbReference>
<keyword evidence="7" id="KW-0915">Sodium</keyword>
<evidence type="ECO:0000256" key="11">
    <source>
        <dbReference type="RuleBase" id="RU362091"/>
    </source>
</evidence>
<accession>A0A814R424</accession>
<evidence type="ECO:0000256" key="10">
    <source>
        <dbReference type="ARBA" id="ARBA00023201"/>
    </source>
</evidence>
<sequence>MIIFASYNGCNLLLKEELLPEYVMEKLGNVPGIPGVFLATIFAAVLSSISSGLNSLAAVTLGDFVKSWFDANLIDRKCVQIARFFCILYGVLITSLTCIPHFLANSLQAVLSLFSVTCGPILGMFILGLFVPFANSNGALYGGISSLLFSIYLFIGFYMFDNTVQKNIFNQSLSCGYNSTNITTKINKTPFPNSISYEWYGLIAVSITFIVGCLISLATKPNKIDQIDKKYINESLLR</sequence>
<evidence type="ECO:0000256" key="2">
    <source>
        <dbReference type="ARBA" id="ARBA00006434"/>
    </source>
</evidence>
<evidence type="ECO:0000256" key="6">
    <source>
        <dbReference type="ARBA" id="ARBA00022989"/>
    </source>
</evidence>
<feature type="transmembrane region" description="Helical" evidence="12">
    <location>
        <begin position="36"/>
        <end position="61"/>
    </location>
</feature>
<feature type="transmembrane region" description="Helical" evidence="12">
    <location>
        <begin position="199"/>
        <end position="219"/>
    </location>
</feature>
<evidence type="ECO:0000256" key="5">
    <source>
        <dbReference type="ARBA" id="ARBA00022692"/>
    </source>
</evidence>